<feature type="domain" description="N-acetyltransferase" evidence="7">
    <location>
        <begin position="35"/>
        <end position="189"/>
    </location>
</feature>
<keyword evidence="3 6" id="KW-0808">Transferase</keyword>
<dbReference type="PANTHER" id="PTHR13355:SF11">
    <property type="entry name" value="GLUCOSAMINE 6-PHOSPHATE N-ACETYLTRANSFERASE"/>
    <property type="match status" value="1"/>
</dbReference>
<dbReference type="OrthoDB" id="10039976at2759"/>
<evidence type="ECO:0000313" key="8">
    <source>
        <dbReference type="EMBL" id="CAG5106866.1"/>
    </source>
</evidence>
<sequence length="189" mass="21323">MNTSSNSDFAKDDELELFNSSLLTRLPNLPKENGLLVRPLRSTDYDKGFIQLLGQLTDVGNITKDQFLNRFFKMKIAGGYYVVIVEDLNGGEVVGSATLVVEQKFIHNCALKGRLEDVVVNSKYRGRHLGKLLVSTISQLSRSLQCYKLSLDCRDRLIGFYESLGFQREVGNANSLNIRFETTPEHSRL</sequence>
<organism evidence="8 9">
    <name type="scientific">Cotesia congregata</name>
    <name type="common">Parasitoid wasp</name>
    <name type="synonym">Apanteles congregatus</name>
    <dbReference type="NCBI Taxonomy" id="51543"/>
    <lineage>
        <taxon>Eukaryota</taxon>
        <taxon>Metazoa</taxon>
        <taxon>Ecdysozoa</taxon>
        <taxon>Arthropoda</taxon>
        <taxon>Hexapoda</taxon>
        <taxon>Insecta</taxon>
        <taxon>Pterygota</taxon>
        <taxon>Neoptera</taxon>
        <taxon>Endopterygota</taxon>
        <taxon>Hymenoptera</taxon>
        <taxon>Apocrita</taxon>
        <taxon>Ichneumonoidea</taxon>
        <taxon>Braconidae</taxon>
        <taxon>Microgastrinae</taxon>
        <taxon>Cotesia</taxon>
    </lineage>
</organism>
<accession>A0A8J2HN61</accession>
<dbReference type="EC" id="2.3.1.4" evidence="6"/>
<proteinExistence type="inferred from homology"/>
<dbReference type="GO" id="GO:0006048">
    <property type="term" value="P:UDP-N-acetylglucosamine biosynthetic process"/>
    <property type="evidence" value="ECO:0007669"/>
    <property type="project" value="UniProtKB-UniRule"/>
</dbReference>
<evidence type="ECO:0000256" key="5">
    <source>
        <dbReference type="ARBA" id="ARBA00048964"/>
    </source>
</evidence>
<evidence type="ECO:0000259" key="7">
    <source>
        <dbReference type="PROSITE" id="PS51186"/>
    </source>
</evidence>
<dbReference type="GO" id="GO:0004343">
    <property type="term" value="F:glucosamine 6-phosphate N-acetyltransferase activity"/>
    <property type="evidence" value="ECO:0007669"/>
    <property type="project" value="UniProtKB-UniRule"/>
</dbReference>
<dbReference type="Pfam" id="PF00583">
    <property type="entry name" value="Acetyltransf_1"/>
    <property type="match status" value="1"/>
</dbReference>
<comment type="pathway">
    <text evidence="1 6">Nucleotide-sugar biosynthesis; UDP-N-acetyl-alpha-D-glucosamine biosynthesis; N-acetyl-alpha-D-glucosamine 1-phosphate from alpha-D-glucosamine 6-phosphate (route I): step 1/2.</text>
</comment>
<dbReference type="Gene3D" id="3.40.630.30">
    <property type="match status" value="1"/>
</dbReference>
<dbReference type="EMBL" id="CAJNRD030001124">
    <property type="protein sequence ID" value="CAG5106866.1"/>
    <property type="molecule type" value="Genomic_DNA"/>
</dbReference>
<dbReference type="PROSITE" id="PS51186">
    <property type="entry name" value="GNAT"/>
    <property type="match status" value="1"/>
</dbReference>
<protein>
    <recommendedName>
        <fullName evidence="6">Glucosamine 6-phosphate N-acetyltransferase</fullName>
        <ecNumber evidence="6">2.3.1.4</ecNumber>
    </recommendedName>
</protein>
<comment type="catalytic activity">
    <reaction evidence="5 6">
        <text>D-glucosamine 6-phosphate + acetyl-CoA = N-acetyl-D-glucosamine 6-phosphate + CoA + H(+)</text>
        <dbReference type="Rhea" id="RHEA:10292"/>
        <dbReference type="ChEBI" id="CHEBI:15378"/>
        <dbReference type="ChEBI" id="CHEBI:57287"/>
        <dbReference type="ChEBI" id="CHEBI:57288"/>
        <dbReference type="ChEBI" id="CHEBI:57513"/>
        <dbReference type="ChEBI" id="CHEBI:58725"/>
        <dbReference type="EC" id="2.3.1.4"/>
    </reaction>
</comment>
<dbReference type="CDD" id="cd04301">
    <property type="entry name" value="NAT_SF"/>
    <property type="match status" value="1"/>
</dbReference>
<evidence type="ECO:0000256" key="3">
    <source>
        <dbReference type="ARBA" id="ARBA00022679"/>
    </source>
</evidence>
<dbReference type="UniPathway" id="UPA00113">
    <property type="reaction ID" value="UER00529"/>
</dbReference>
<comment type="similarity">
    <text evidence="2 6">Belongs to the acetyltransferase family. GNA1 subfamily.</text>
</comment>
<evidence type="ECO:0000256" key="1">
    <source>
        <dbReference type="ARBA" id="ARBA00004832"/>
    </source>
</evidence>
<evidence type="ECO:0000313" key="9">
    <source>
        <dbReference type="Proteomes" id="UP000786811"/>
    </source>
</evidence>
<dbReference type="AlphaFoldDB" id="A0A8J2HN61"/>
<keyword evidence="4 6" id="KW-0012">Acyltransferase</keyword>
<dbReference type="Proteomes" id="UP000786811">
    <property type="component" value="Unassembled WGS sequence"/>
</dbReference>
<keyword evidence="9" id="KW-1185">Reference proteome</keyword>
<reference evidence="8" key="1">
    <citation type="submission" date="2021-04" db="EMBL/GenBank/DDBJ databases">
        <authorList>
            <person name="Chebbi M.A.C M."/>
        </authorList>
    </citation>
    <scope>NUCLEOTIDE SEQUENCE</scope>
</reference>
<evidence type="ECO:0000256" key="4">
    <source>
        <dbReference type="ARBA" id="ARBA00023315"/>
    </source>
</evidence>
<dbReference type="InterPro" id="IPR016181">
    <property type="entry name" value="Acyl_CoA_acyltransferase"/>
</dbReference>
<dbReference type="SUPFAM" id="SSF55729">
    <property type="entry name" value="Acyl-CoA N-acyltransferases (Nat)"/>
    <property type="match status" value="1"/>
</dbReference>
<comment type="caution">
    <text evidence="8">The sequence shown here is derived from an EMBL/GenBank/DDBJ whole genome shotgun (WGS) entry which is preliminary data.</text>
</comment>
<dbReference type="FunFam" id="3.40.630.30:FF:000043">
    <property type="entry name" value="Glucosamine 6-phosphate N-acetyltransferase"/>
    <property type="match status" value="1"/>
</dbReference>
<dbReference type="InterPro" id="IPR000182">
    <property type="entry name" value="GNAT_dom"/>
</dbReference>
<dbReference type="InterPro" id="IPR039143">
    <property type="entry name" value="GNPNAT1-like"/>
</dbReference>
<evidence type="ECO:0000256" key="2">
    <source>
        <dbReference type="ARBA" id="ARBA00006048"/>
    </source>
</evidence>
<gene>
    <name evidence="8" type="ORF">HICCMSTLAB_LOCUS12474</name>
</gene>
<name>A0A8J2HN61_COTCN</name>
<evidence type="ECO:0000256" key="6">
    <source>
        <dbReference type="RuleBase" id="RU365086"/>
    </source>
</evidence>
<dbReference type="PANTHER" id="PTHR13355">
    <property type="entry name" value="GLUCOSAMINE 6-PHOSPHATE N-ACETYLTRANSFERASE"/>
    <property type="match status" value="1"/>
</dbReference>